<keyword evidence="1" id="KW-0472">Membrane</keyword>
<gene>
    <name evidence="2" type="ORF">BaRGS_00018201</name>
</gene>
<reference evidence="2 3" key="1">
    <citation type="journal article" date="2023" name="Sci. Data">
        <title>Genome assembly of the Korean intertidal mud-creeper Batillaria attramentaria.</title>
        <authorList>
            <person name="Patra A.K."/>
            <person name="Ho P.T."/>
            <person name="Jun S."/>
            <person name="Lee S.J."/>
            <person name="Kim Y."/>
            <person name="Won Y.J."/>
        </authorList>
    </citation>
    <scope>NUCLEOTIDE SEQUENCE [LARGE SCALE GENOMIC DNA]</scope>
    <source>
        <strain evidence="2">Wonlab-2016</strain>
    </source>
</reference>
<organism evidence="2 3">
    <name type="scientific">Batillaria attramentaria</name>
    <dbReference type="NCBI Taxonomy" id="370345"/>
    <lineage>
        <taxon>Eukaryota</taxon>
        <taxon>Metazoa</taxon>
        <taxon>Spiralia</taxon>
        <taxon>Lophotrochozoa</taxon>
        <taxon>Mollusca</taxon>
        <taxon>Gastropoda</taxon>
        <taxon>Caenogastropoda</taxon>
        <taxon>Sorbeoconcha</taxon>
        <taxon>Cerithioidea</taxon>
        <taxon>Batillariidae</taxon>
        <taxon>Batillaria</taxon>
    </lineage>
</organism>
<feature type="transmembrane region" description="Helical" evidence="1">
    <location>
        <begin position="68"/>
        <end position="85"/>
    </location>
</feature>
<evidence type="ECO:0000313" key="3">
    <source>
        <dbReference type="Proteomes" id="UP001519460"/>
    </source>
</evidence>
<keyword evidence="3" id="KW-1185">Reference proteome</keyword>
<evidence type="ECO:0000313" key="2">
    <source>
        <dbReference type="EMBL" id="KAK7490598.1"/>
    </source>
</evidence>
<evidence type="ECO:0000256" key="1">
    <source>
        <dbReference type="SAM" id="Phobius"/>
    </source>
</evidence>
<proteinExistence type="predicted"/>
<keyword evidence="1" id="KW-0812">Transmembrane</keyword>
<name>A0ABD0KTN0_9CAEN</name>
<protein>
    <submittedName>
        <fullName evidence="2">Uncharacterized protein</fullName>
    </submittedName>
</protein>
<accession>A0ABD0KTN0</accession>
<dbReference type="Proteomes" id="UP001519460">
    <property type="component" value="Unassembled WGS sequence"/>
</dbReference>
<comment type="caution">
    <text evidence="2">The sequence shown here is derived from an EMBL/GenBank/DDBJ whole genome shotgun (WGS) entry which is preliminary data.</text>
</comment>
<sequence length="86" mass="9218">MGSTSRDILECFQPTLQQQCPSHVSGILTGLYLAFQPPICQVDTREETSTVRPCSGSAPFATAGGGEAMMMISTVVLWVVSFRFGS</sequence>
<keyword evidence="1" id="KW-1133">Transmembrane helix</keyword>
<dbReference type="AlphaFoldDB" id="A0ABD0KTN0"/>
<dbReference type="EMBL" id="JACVVK020000125">
    <property type="protein sequence ID" value="KAK7490598.1"/>
    <property type="molecule type" value="Genomic_DNA"/>
</dbReference>